<evidence type="ECO:0000313" key="4">
    <source>
        <dbReference type="Proteomes" id="UP000259636"/>
    </source>
</evidence>
<dbReference type="InterPro" id="IPR013422">
    <property type="entry name" value="CRISPR-assoc_prot_Cas5_N"/>
</dbReference>
<accession>A0A385DME7</accession>
<name>A0A385DME7_9ACTN</name>
<dbReference type="Gene3D" id="3.30.70.2660">
    <property type="match status" value="1"/>
</dbReference>
<dbReference type="KEGG" id="sky:D0C37_15760"/>
<proteinExistence type="predicted"/>
<reference evidence="3 4" key="1">
    <citation type="submission" date="2018-08" db="EMBL/GenBank/DDBJ databases">
        <authorList>
            <person name="Ferrada E.E."/>
            <person name="Latorre B.A."/>
        </authorList>
    </citation>
    <scope>NUCLEOTIDE SEQUENCE [LARGE SCALE GENOMIC DNA]</scope>
    <source>
        <strain evidence="3 4">VK-A60T</strain>
    </source>
</reference>
<protein>
    <submittedName>
        <fullName evidence="3">Type I-E CRISPR-associated protein Cas5/CasD</fullName>
    </submittedName>
</protein>
<dbReference type="Proteomes" id="UP000259636">
    <property type="component" value="Chromosome"/>
</dbReference>
<evidence type="ECO:0000256" key="2">
    <source>
        <dbReference type="SAM" id="MobiDB-lite"/>
    </source>
</evidence>
<organism evidence="3 4">
    <name type="scientific">Streptomyces koyangensis</name>
    <dbReference type="NCBI Taxonomy" id="188770"/>
    <lineage>
        <taxon>Bacteria</taxon>
        <taxon>Bacillati</taxon>
        <taxon>Actinomycetota</taxon>
        <taxon>Actinomycetes</taxon>
        <taxon>Kitasatosporales</taxon>
        <taxon>Streptomycetaceae</taxon>
        <taxon>Streptomyces</taxon>
        <taxon>Streptomyces aurantiacus group</taxon>
    </lineage>
</organism>
<feature type="region of interest" description="Disordered" evidence="2">
    <location>
        <begin position="239"/>
        <end position="261"/>
    </location>
</feature>
<dbReference type="InterPro" id="IPR021124">
    <property type="entry name" value="CRISPR-assoc_prot_Cas5"/>
</dbReference>
<keyword evidence="1" id="KW-0051">Antiviral defense</keyword>
<evidence type="ECO:0000256" key="1">
    <source>
        <dbReference type="ARBA" id="ARBA00023118"/>
    </source>
</evidence>
<dbReference type="EMBL" id="CP031742">
    <property type="protein sequence ID" value="AXQ58981.1"/>
    <property type="molecule type" value="Genomic_DNA"/>
</dbReference>
<dbReference type="CDD" id="cd09756">
    <property type="entry name" value="Cas5_I-E"/>
    <property type="match status" value="1"/>
</dbReference>
<dbReference type="GO" id="GO:0043571">
    <property type="term" value="P:maintenance of CRISPR repeat elements"/>
    <property type="evidence" value="ECO:0007669"/>
    <property type="project" value="InterPro"/>
</dbReference>
<evidence type="ECO:0000313" key="3">
    <source>
        <dbReference type="EMBL" id="AXQ58981.1"/>
    </source>
</evidence>
<dbReference type="NCBIfam" id="TIGR01868">
    <property type="entry name" value="casD_Cas5e"/>
    <property type="match status" value="1"/>
</dbReference>
<dbReference type="Pfam" id="PF09704">
    <property type="entry name" value="Cas_Cas5d"/>
    <property type="match status" value="1"/>
</dbReference>
<dbReference type="InterPro" id="IPR010147">
    <property type="entry name" value="CRISPR-assoc_prot_CasD"/>
</dbReference>
<sequence length="261" mass="28683">MLVLRLAGPLQSWWATNTFNRRGTQAEPTKSGVLGMLAAARGLDRGEPLGSLAELRLGVRTDVPGIPLRDYHSVSDYRGLPLPQSGVNAKGDQRPTSPPKYTHLTSRTYLQDAVFLAALAGPEAVLAQVERELRAPHFPLALGRRSCPPAQPLVLGLRPGGMEHVLATHPWQPSVAARRRAERDRRRRGRYAVAQTVSCAVTLELPDGDDLVDDVPSSFDLRNRRFTSRRVRRDLFEVPVNSEGRPSPPDPPHDPLALLDG</sequence>
<dbReference type="GO" id="GO:0003723">
    <property type="term" value="F:RNA binding"/>
    <property type="evidence" value="ECO:0007669"/>
    <property type="project" value="InterPro"/>
</dbReference>
<gene>
    <name evidence="3" type="primary">cas5e</name>
    <name evidence="3" type="ORF">D0C37_15760</name>
</gene>
<dbReference type="GO" id="GO:0051607">
    <property type="term" value="P:defense response to virus"/>
    <property type="evidence" value="ECO:0007669"/>
    <property type="project" value="UniProtKB-KW"/>
</dbReference>
<dbReference type="NCBIfam" id="TIGR02593">
    <property type="entry name" value="CRISPR_cas5"/>
    <property type="match status" value="1"/>
</dbReference>
<dbReference type="AlphaFoldDB" id="A0A385DME7"/>